<evidence type="ECO:0000313" key="2">
    <source>
        <dbReference type="Proteomes" id="UP000230750"/>
    </source>
</evidence>
<dbReference type="AlphaFoldDB" id="A0A2G8KBI8"/>
<dbReference type="STRING" id="307972.A0A2G8KBI8"/>
<dbReference type="InterPro" id="IPR051055">
    <property type="entry name" value="PIF1_helicase"/>
</dbReference>
<gene>
    <name evidence="1" type="ORF">BSL78_17807</name>
</gene>
<name>A0A2G8KBI8_STIJA</name>
<sequence>MVLYGPSWSFSHYGPLATNLWKDNFTAFQFDEIMRQKDDKLFAKLLNRLREGNQTEEDLNLLSTREVPVEVIPQNATHLFQTNSKVNLHNTKVFAYLTSSKVKIPSQEVVTGDATNAVEEKILKCIPHNPQKTMGLTHELSVGTGQRVDLCLNVAVDDGLIKGASGIVKFIEQDHDGNTLIIYGFNLMT</sequence>
<evidence type="ECO:0000313" key="1">
    <source>
        <dbReference type="EMBL" id="PIK45342.1"/>
    </source>
</evidence>
<accession>A0A2G8KBI8</accession>
<proteinExistence type="predicted"/>
<organism evidence="1 2">
    <name type="scientific">Stichopus japonicus</name>
    <name type="common">Sea cucumber</name>
    <dbReference type="NCBI Taxonomy" id="307972"/>
    <lineage>
        <taxon>Eukaryota</taxon>
        <taxon>Metazoa</taxon>
        <taxon>Echinodermata</taxon>
        <taxon>Eleutherozoa</taxon>
        <taxon>Echinozoa</taxon>
        <taxon>Holothuroidea</taxon>
        <taxon>Aspidochirotacea</taxon>
        <taxon>Aspidochirotida</taxon>
        <taxon>Stichopodidae</taxon>
        <taxon>Apostichopus</taxon>
    </lineage>
</organism>
<dbReference type="Proteomes" id="UP000230750">
    <property type="component" value="Unassembled WGS sequence"/>
</dbReference>
<comment type="caution">
    <text evidence="1">The sequence shown here is derived from an EMBL/GenBank/DDBJ whole genome shotgun (WGS) entry which is preliminary data.</text>
</comment>
<protein>
    <submittedName>
        <fullName evidence="1">Uncharacterized protein</fullName>
    </submittedName>
</protein>
<dbReference type="PANTHER" id="PTHR47642:SF8">
    <property type="entry name" value="ATP-DEPENDENT DNA HELICASE"/>
    <property type="match status" value="1"/>
</dbReference>
<dbReference type="OrthoDB" id="416437at2759"/>
<reference evidence="1 2" key="1">
    <citation type="journal article" date="2017" name="PLoS Biol.">
        <title>The sea cucumber genome provides insights into morphological evolution and visceral regeneration.</title>
        <authorList>
            <person name="Zhang X."/>
            <person name="Sun L."/>
            <person name="Yuan J."/>
            <person name="Sun Y."/>
            <person name="Gao Y."/>
            <person name="Zhang L."/>
            <person name="Li S."/>
            <person name="Dai H."/>
            <person name="Hamel J.F."/>
            <person name="Liu C."/>
            <person name="Yu Y."/>
            <person name="Liu S."/>
            <person name="Lin W."/>
            <person name="Guo K."/>
            <person name="Jin S."/>
            <person name="Xu P."/>
            <person name="Storey K.B."/>
            <person name="Huan P."/>
            <person name="Zhang T."/>
            <person name="Zhou Y."/>
            <person name="Zhang J."/>
            <person name="Lin C."/>
            <person name="Li X."/>
            <person name="Xing L."/>
            <person name="Huo D."/>
            <person name="Sun M."/>
            <person name="Wang L."/>
            <person name="Mercier A."/>
            <person name="Li F."/>
            <person name="Yang H."/>
            <person name="Xiang J."/>
        </authorList>
    </citation>
    <scope>NUCLEOTIDE SEQUENCE [LARGE SCALE GENOMIC DNA]</scope>
    <source>
        <strain evidence="1">Shaxun</strain>
        <tissue evidence="1">Muscle</tissue>
    </source>
</reference>
<keyword evidence="2" id="KW-1185">Reference proteome</keyword>
<dbReference type="EMBL" id="MRZV01000718">
    <property type="protein sequence ID" value="PIK45342.1"/>
    <property type="molecule type" value="Genomic_DNA"/>
</dbReference>
<dbReference type="PANTHER" id="PTHR47642">
    <property type="entry name" value="ATP-DEPENDENT DNA HELICASE"/>
    <property type="match status" value="1"/>
</dbReference>